<keyword evidence="2" id="KW-1185">Reference proteome</keyword>
<reference evidence="1" key="1">
    <citation type="submission" date="2015-06" db="EMBL/GenBank/DDBJ databases">
        <authorList>
            <person name="Nguyen H."/>
        </authorList>
    </citation>
    <scope>NUCLEOTIDE SEQUENCE</scope>
    <source>
        <strain evidence="1">DAOM 180753</strain>
    </source>
</reference>
<accession>A0AAI9X615</accession>
<proteinExistence type="predicted"/>
<dbReference type="EMBL" id="LACB01000293">
    <property type="protein sequence ID" value="KAJ9485037.1"/>
    <property type="molecule type" value="Genomic_DNA"/>
</dbReference>
<reference evidence="1" key="2">
    <citation type="journal article" date="2016" name="Fungal Biol.">
        <title>Ochratoxin A production by Penicillium thymicola.</title>
        <authorList>
            <person name="Nguyen H.D.T."/>
            <person name="McMullin D.R."/>
            <person name="Ponomareva E."/>
            <person name="Riley R."/>
            <person name="Pomraning K.R."/>
            <person name="Baker S.E."/>
            <person name="Seifert K.A."/>
        </authorList>
    </citation>
    <scope>NUCLEOTIDE SEQUENCE</scope>
    <source>
        <strain evidence="1">DAOM 180753</strain>
    </source>
</reference>
<name>A0AAI9X615_PENTH</name>
<protein>
    <submittedName>
        <fullName evidence="1">Uncharacterized protein</fullName>
    </submittedName>
</protein>
<comment type="caution">
    <text evidence="1">The sequence shown here is derived from an EMBL/GenBank/DDBJ whole genome shotgun (WGS) entry which is preliminary data.</text>
</comment>
<evidence type="ECO:0000313" key="2">
    <source>
        <dbReference type="Proteomes" id="UP001227192"/>
    </source>
</evidence>
<evidence type="ECO:0000313" key="1">
    <source>
        <dbReference type="EMBL" id="KAJ9485037.1"/>
    </source>
</evidence>
<organism evidence="1 2">
    <name type="scientific">Penicillium thymicola</name>
    <dbReference type="NCBI Taxonomy" id="293382"/>
    <lineage>
        <taxon>Eukaryota</taxon>
        <taxon>Fungi</taxon>
        <taxon>Dikarya</taxon>
        <taxon>Ascomycota</taxon>
        <taxon>Pezizomycotina</taxon>
        <taxon>Eurotiomycetes</taxon>
        <taxon>Eurotiomycetidae</taxon>
        <taxon>Eurotiales</taxon>
        <taxon>Aspergillaceae</taxon>
        <taxon>Penicillium</taxon>
    </lineage>
</organism>
<sequence length="89" mass="10084">MSVRDRDPVLQKGIDITSFVDVHNLDIVHDLKNRILVFLVGSPRHGPLNKIKEPVRRAPPGAHIQRSVMQKRVYCLLLEVIDIPCLEPG</sequence>
<gene>
    <name evidence="1" type="ORF">VN97_g8322</name>
</gene>
<dbReference type="AlphaFoldDB" id="A0AAI9X615"/>
<dbReference type="Proteomes" id="UP001227192">
    <property type="component" value="Unassembled WGS sequence"/>
</dbReference>